<dbReference type="InterPro" id="IPR019533">
    <property type="entry name" value="Peptidase_S26"/>
</dbReference>
<evidence type="ECO:0000256" key="4">
    <source>
        <dbReference type="ARBA" id="ARBA00022692"/>
    </source>
</evidence>
<dbReference type="GO" id="GO:0006465">
    <property type="term" value="P:signal peptide processing"/>
    <property type="evidence" value="ECO:0007669"/>
    <property type="project" value="InterPro"/>
</dbReference>
<feature type="region of interest" description="Disordered" evidence="12">
    <location>
        <begin position="181"/>
        <end position="211"/>
    </location>
</feature>
<dbReference type="PRINTS" id="PR00727">
    <property type="entry name" value="LEADERPTASE"/>
</dbReference>
<dbReference type="EMBL" id="SEOQ01000006">
    <property type="protein sequence ID" value="TFY72763.1"/>
    <property type="molecule type" value="Genomic_DNA"/>
</dbReference>
<dbReference type="InterPro" id="IPR000223">
    <property type="entry name" value="Pept_S26A_signal_pept_1"/>
</dbReference>
<evidence type="ECO:0000256" key="10">
    <source>
        <dbReference type="PIRSR" id="PIRSR600223-1"/>
    </source>
</evidence>
<dbReference type="PANTHER" id="PTHR46041:SF2">
    <property type="entry name" value="MITOCHONDRIAL INNER MEMBRANE PROTEASE SUBUNIT 2"/>
    <property type="match status" value="1"/>
</dbReference>
<comment type="caution">
    <text evidence="14">The sequence shown here is derived from an EMBL/GenBank/DDBJ whole genome shotgun (WGS) entry which is preliminary data.</text>
</comment>
<feature type="active site" evidence="10">
    <location>
        <position position="103"/>
    </location>
</feature>
<evidence type="ECO:0000256" key="7">
    <source>
        <dbReference type="ARBA" id="ARBA00022989"/>
    </source>
</evidence>
<dbReference type="InterPro" id="IPR037730">
    <property type="entry name" value="IMP2"/>
</dbReference>
<dbReference type="EC" id="3.4.21.-" evidence="11"/>
<evidence type="ECO:0000313" key="14">
    <source>
        <dbReference type="EMBL" id="TFY72763.1"/>
    </source>
</evidence>
<protein>
    <recommendedName>
        <fullName evidence="11">Mitochondrial inner membrane protease subunit</fullName>
        <ecNumber evidence="11">3.4.21.-</ecNumber>
    </recommendedName>
</protein>
<feature type="active site" evidence="10">
    <location>
        <position position="54"/>
    </location>
</feature>
<dbReference type="PANTHER" id="PTHR46041">
    <property type="entry name" value="MITOCHONDRIAL INNER MEMBRANE PROTEASE SUBUNIT 2"/>
    <property type="match status" value="1"/>
</dbReference>
<dbReference type="InterPro" id="IPR036286">
    <property type="entry name" value="LexA/Signal_pep-like_sf"/>
</dbReference>
<proteinExistence type="inferred from homology"/>
<comment type="similarity">
    <text evidence="2">Belongs to the peptidase S26 family. IMP2 subfamily.</text>
</comment>
<dbReference type="AlphaFoldDB" id="A0A4Y9ZFT9"/>
<evidence type="ECO:0000259" key="13">
    <source>
        <dbReference type="Pfam" id="PF10502"/>
    </source>
</evidence>
<feature type="domain" description="Peptidase S26" evidence="13">
    <location>
        <begin position="26"/>
        <end position="114"/>
    </location>
</feature>
<keyword evidence="9" id="KW-0472">Membrane</keyword>
<name>A0A4Y9ZFT9_9AGAM</name>
<keyword evidence="6 11" id="KW-0378">Hydrolase</keyword>
<dbReference type="GO" id="GO:0006627">
    <property type="term" value="P:protein processing involved in protein targeting to mitochondrion"/>
    <property type="evidence" value="ECO:0007669"/>
    <property type="project" value="InterPro"/>
</dbReference>
<keyword evidence="8 11" id="KW-0496">Mitochondrion</keyword>
<evidence type="ECO:0000256" key="3">
    <source>
        <dbReference type="ARBA" id="ARBA00022670"/>
    </source>
</evidence>
<organism evidence="14 15">
    <name type="scientific">Dentipellis fragilis</name>
    <dbReference type="NCBI Taxonomy" id="205917"/>
    <lineage>
        <taxon>Eukaryota</taxon>
        <taxon>Fungi</taxon>
        <taxon>Dikarya</taxon>
        <taxon>Basidiomycota</taxon>
        <taxon>Agaricomycotina</taxon>
        <taxon>Agaricomycetes</taxon>
        <taxon>Russulales</taxon>
        <taxon>Hericiaceae</taxon>
        <taxon>Dentipellis</taxon>
    </lineage>
</organism>
<accession>A0A4Y9ZFT9</accession>
<keyword evidence="7" id="KW-1133">Transmembrane helix</keyword>
<keyword evidence="5 11" id="KW-0999">Mitochondrion inner membrane</keyword>
<dbReference type="SUPFAM" id="SSF51306">
    <property type="entry name" value="LexA/Signal peptidase"/>
    <property type="match status" value="1"/>
</dbReference>
<dbReference type="GO" id="GO:0004252">
    <property type="term" value="F:serine-type endopeptidase activity"/>
    <property type="evidence" value="ECO:0007669"/>
    <property type="project" value="InterPro"/>
</dbReference>
<dbReference type="Pfam" id="PF10502">
    <property type="entry name" value="Peptidase_S26"/>
    <property type="match status" value="1"/>
</dbReference>
<evidence type="ECO:0000256" key="2">
    <source>
        <dbReference type="ARBA" id="ARBA00007066"/>
    </source>
</evidence>
<keyword evidence="3 11" id="KW-0645">Protease</keyword>
<dbReference type="STRING" id="205917.A0A4Y9ZFT9"/>
<evidence type="ECO:0000256" key="12">
    <source>
        <dbReference type="SAM" id="MobiDB-lite"/>
    </source>
</evidence>
<gene>
    <name evidence="14" type="ORF">EVG20_g267</name>
</gene>
<dbReference type="NCBIfam" id="TIGR02227">
    <property type="entry name" value="sigpep_I_bact"/>
    <property type="match status" value="1"/>
</dbReference>
<evidence type="ECO:0000256" key="11">
    <source>
        <dbReference type="RuleBase" id="RU362041"/>
    </source>
</evidence>
<keyword evidence="4" id="KW-0812">Transmembrane</keyword>
<keyword evidence="15" id="KW-1185">Reference proteome</keyword>
<reference evidence="14 15" key="1">
    <citation type="submission" date="2019-02" db="EMBL/GenBank/DDBJ databases">
        <title>Genome sequencing of the rare red list fungi Dentipellis fragilis.</title>
        <authorList>
            <person name="Buettner E."/>
            <person name="Kellner H."/>
        </authorList>
    </citation>
    <scope>NUCLEOTIDE SEQUENCE [LARGE SCALE GENOMIC DNA]</scope>
    <source>
        <strain evidence="14 15">DSM 105465</strain>
    </source>
</reference>
<evidence type="ECO:0000256" key="6">
    <source>
        <dbReference type="ARBA" id="ARBA00022801"/>
    </source>
</evidence>
<evidence type="ECO:0000313" key="15">
    <source>
        <dbReference type="Proteomes" id="UP000298327"/>
    </source>
</evidence>
<dbReference type="CDD" id="cd06530">
    <property type="entry name" value="S26_SPase_I"/>
    <property type="match status" value="1"/>
</dbReference>
<comment type="subcellular location">
    <subcellularLocation>
        <location evidence="1">Mitochondrion inner membrane</location>
        <topology evidence="1">Single-pass membrane protein</topology>
    </subcellularLocation>
</comment>
<dbReference type="GO" id="GO:0042720">
    <property type="term" value="C:mitochondrial inner membrane peptidase complex"/>
    <property type="evidence" value="ECO:0007669"/>
    <property type="project" value="InterPro"/>
</dbReference>
<dbReference type="OrthoDB" id="308440at2759"/>
<evidence type="ECO:0000256" key="1">
    <source>
        <dbReference type="ARBA" id="ARBA00004434"/>
    </source>
</evidence>
<sequence>MRLWKVFSKARTQWRQFTGTRPPIKWITGALYWLPIGIVFTKSGYTLMQVTGKSMQPTLNPDIGDWSDVAVFDRFSILWNPKLERGDVVAFQSPHQKGRMLVKRIIALPGDTVKTLPPYPEKEVVLTEGQIWIEGDEPFHSEDSNHFGPISASLVDSKLRWLVWPPHRFGPLELSKTFDKKRQQMGRPWRGATAEIERERQRQSRVSIPKA</sequence>
<dbReference type="Gene3D" id="2.10.109.10">
    <property type="entry name" value="Umud Fragment, subunit A"/>
    <property type="match status" value="1"/>
</dbReference>
<evidence type="ECO:0000256" key="8">
    <source>
        <dbReference type="ARBA" id="ARBA00023128"/>
    </source>
</evidence>
<dbReference type="Proteomes" id="UP000298327">
    <property type="component" value="Unassembled WGS sequence"/>
</dbReference>
<evidence type="ECO:0000256" key="5">
    <source>
        <dbReference type="ARBA" id="ARBA00022792"/>
    </source>
</evidence>
<evidence type="ECO:0000256" key="9">
    <source>
        <dbReference type="ARBA" id="ARBA00023136"/>
    </source>
</evidence>